<proteinExistence type="predicted"/>
<accession>A0A2R5EXC8</accession>
<keyword evidence="1" id="KW-0378">Hydrolase</keyword>
<sequence>MHEAEKHQIGDRVCRGDHPCIGGGLWEYGKGTDAALFSNSWAQTPDEVVQLGTQLSGMMLLEQLALLEREGKLP</sequence>
<comment type="caution">
    <text evidence="1">The sequence shown here is derived from an EMBL/GenBank/DDBJ whole genome shotgun (WGS) entry which is preliminary data.</text>
</comment>
<dbReference type="Proteomes" id="UP000245202">
    <property type="component" value="Unassembled WGS sequence"/>
</dbReference>
<protein>
    <submittedName>
        <fullName evidence="1">Putative glycosyl hydrolase</fullName>
    </submittedName>
</protein>
<dbReference type="GO" id="GO:0016787">
    <property type="term" value="F:hydrolase activity"/>
    <property type="evidence" value="ECO:0007669"/>
    <property type="project" value="UniProtKB-KW"/>
</dbReference>
<reference evidence="1 2" key="1">
    <citation type="submission" date="2017-08" db="EMBL/GenBank/DDBJ databases">
        <title>Substantial Increase in Enzyme Production by Combined Drug-Resistance Mutations in Paenibacillus agaridevorans.</title>
        <authorList>
            <person name="Tanaka Y."/>
            <person name="Funane K."/>
            <person name="Hosaka T."/>
            <person name="Shiwa Y."/>
            <person name="Fujita N."/>
            <person name="Miyazaki T."/>
            <person name="Yoshikawa H."/>
            <person name="Murakami K."/>
            <person name="Kasahara K."/>
            <person name="Inaoka T."/>
            <person name="Hiraga Y."/>
            <person name="Ochi K."/>
        </authorList>
    </citation>
    <scope>NUCLEOTIDE SEQUENCE [LARGE SCALE GENOMIC DNA]</scope>
    <source>
        <strain evidence="1 2">T-3040</strain>
    </source>
</reference>
<keyword evidence="2" id="KW-1185">Reference proteome</keyword>
<evidence type="ECO:0000313" key="2">
    <source>
        <dbReference type="Proteomes" id="UP000245202"/>
    </source>
</evidence>
<dbReference type="EMBL" id="BDQX01000356">
    <property type="protein sequence ID" value="GBG10785.1"/>
    <property type="molecule type" value="Genomic_DNA"/>
</dbReference>
<dbReference type="Gene3D" id="1.50.10.20">
    <property type="match status" value="1"/>
</dbReference>
<gene>
    <name evidence="1" type="ORF">PAT3040_05549</name>
</gene>
<dbReference type="AlphaFoldDB" id="A0A2R5EXC8"/>
<dbReference type="RefSeq" id="WP_181376875.1">
    <property type="nucleotide sequence ID" value="NZ_BDQX01000356.1"/>
</dbReference>
<evidence type="ECO:0000313" key="1">
    <source>
        <dbReference type="EMBL" id="GBG10785.1"/>
    </source>
</evidence>
<name>A0A2R5EXC8_9BACL</name>
<organism evidence="1 2">
    <name type="scientific">Paenibacillus agaridevorans</name>
    <dbReference type="NCBI Taxonomy" id="171404"/>
    <lineage>
        <taxon>Bacteria</taxon>
        <taxon>Bacillati</taxon>
        <taxon>Bacillota</taxon>
        <taxon>Bacilli</taxon>
        <taxon>Bacillales</taxon>
        <taxon>Paenibacillaceae</taxon>
        <taxon>Paenibacillus</taxon>
    </lineage>
</organism>